<feature type="transmembrane region" description="Helical" evidence="6">
    <location>
        <begin position="178"/>
        <end position="201"/>
    </location>
</feature>
<feature type="transmembrane region" description="Helical" evidence="6">
    <location>
        <begin position="255"/>
        <end position="278"/>
    </location>
</feature>
<evidence type="ECO:0000313" key="7">
    <source>
        <dbReference type="EMBL" id="SDE74747.1"/>
    </source>
</evidence>
<evidence type="ECO:0000256" key="4">
    <source>
        <dbReference type="ARBA" id="ARBA00022989"/>
    </source>
</evidence>
<gene>
    <name evidence="7" type="ORF">SAMN04488071_3715</name>
</gene>
<dbReference type="RefSeq" id="WP_068307862.1">
    <property type="nucleotide sequence ID" value="NZ_FNAK01000011.1"/>
</dbReference>
<dbReference type="Proteomes" id="UP000183685">
    <property type="component" value="Unassembled WGS sequence"/>
</dbReference>
<sequence>MPRLKEFLKSIYGKCILLAAAVALFCAGIYFSIQSQPNVLDNVDYAWAVVVILVLTPLNLVLSSFEFKASVALLKGRVEFVDAFKTTVVASAANILPIPGSVMVRLVKLKSLGVSYKEGSIVTIMQIAFWFSVTFLYGGLWLTFINDNWMSYAVTLVGFASLIASFILSAWRYNNSRIIYWMSFLRLLLIVSDAFALYVCFKALGIGVGFSETSVLSVSSFLGSTVSFVPGGLGIREFFAALIGEIINLNVASVYLAASLYRILGLLVVLPVGLYFGYRERMFFKPAT</sequence>
<evidence type="ECO:0000256" key="5">
    <source>
        <dbReference type="ARBA" id="ARBA00023136"/>
    </source>
</evidence>
<keyword evidence="3 6" id="KW-0812">Transmembrane</keyword>
<accession>A0A1G7FFT5</accession>
<feature type="transmembrane region" description="Helical" evidence="6">
    <location>
        <begin position="152"/>
        <end position="172"/>
    </location>
</feature>
<keyword evidence="8" id="KW-1185">Reference proteome</keyword>
<comment type="subcellular location">
    <subcellularLocation>
        <location evidence="1">Cell membrane</location>
        <topology evidence="1">Multi-pass membrane protein</topology>
    </subcellularLocation>
</comment>
<keyword evidence="5 6" id="KW-0472">Membrane</keyword>
<proteinExistence type="predicted"/>
<dbReference type="EMBL" id="FNAK01000011">
    <property type="protein sequence ID" value="SDE74747.1"/>
    <property type="molecule type" value="Genomic_DNA"/>
</dbReference>
<evidence type="ECO:0000256" key="6">
    <source>
        <dbReference type="SAM" id="Phobius"/>
    </source>
</evidence>
<evidence type="ECO:0000256" key="3">
    <source>
        <dbReference type="ARBA" id="ARBA00022692"/>
    </source>
</evidence>
<dbReference type="AlphaFoldDB" id="A0A1G7FFT5"/>
<feature type="transmembrane region" description="Helical" evidence="6">
    <location>
        <begin position="12"/>
        <end position="33"/>
    </location>
</feature>
<dbReference type="GO" id="GO:0005886">
    <property type="term" value="C:plasma membrane"/>
    <property type="evidence" value="ECO:0007669"/>
    <property type="project" value="UniProtKB-SubCell"/>
</dbReference>
<keyword evidence="4 6" id="KW-1133">Transmembrane helix</keyword>
<organism evidence="7 8">
    <name type="scientific">Kordiimonas lacus</name>
    <dbReference type="NCBI Taxonomy" id="637679"/>
    <lineage>
        <taxon>Bacteria</taxon>
        <taxon>Pseudomonadati</taxon>
        <taxon>Pseudomonadota</taxon>
        <taxon>Alphaproteobacteria</taxon>
        <taxon>Kordiimonadales</taxon>
        <taxon>Kordiimonadaceae</taxon>
        <taxon>Kordiimonas</taxon>
    </lineage>
</organism>
<evidence type="ECO:0000256" key="1">
    <source>
        <dbReference type="ARBA" id="ARBA00004651"/>
    </source>
</evidence>
<reference evidence="7 8" key="1">
    <citation type="submission" date="2016-10" db="EMBL/GenBank/DDBJ databases">
        <authorList>
            <person name="de Groot N.N."/>
        </authorList>
    </citation>
    <scope>NUCLEOTIDE SEQUENCE [LARGE SCALE GENOMIC DNA]</scope>
    <source>
        <strain evidence="7 8">CGMCC 1.9109</strain>
    </source>
</reference>
<dbReference type="STRING" id="637679.GCA_001550055_03741"/>
<feature type="transmembrane region" description="Helical" evidence="6">
    <location>
        <begin position="45"/>
        <end position="65"/>
    </location>
</feature>
<name>A0A1G7FFT5_9PROT</name>
<feature type="transmembrane region" description="Helical" evidence="6">
    <location>
        <begin position="127"/>
        <end position="145"/>
    </location>
</feature>
<evidence type="ECO:0000256" key="2">
    <source>
        <dbReference type="ARBA" id="ARBA00022475"/>
    </source>
</evidence>
<evidence type="ECO:0000313" key="8">
    <source>
        <dbReference type="Proteomes" id="UP000183685"/>
    </source>
</evidence>
<feature type="transmembrane region" description="Helical" evidence="6">
    <location>
        <begin position="86"/>
        <end position="107"/>
    </location>
</feature>
<feature type="transmembrane region" description="Helical" evidence="6">
    <location>
        <begin position="213"/>
        <end position="235"/>
    </location>
</feature>
<dbReference type="OrthoDB" id="7605693at2"/>
<dbReference type="InterPro" id="IPR022791">
    <property type="entry name" value="L-PG_synthase/AglD"/>
</dbReference>
<dbReference type="Pfam" id="PF03706">
    <property type="entry name" value="LPG_synthase_TM"/>
    <property type="match status" value="1"/>
</dbReference>
<keyword evidence="2" id="KW-1003">Cell membrane</keyword>
<protein>
    <recommendedName>
        <fullName evidence="9">Lysylphosphatidylglycerol synthase TM region</fullName>
    </recommendedName>
</protein>
<evidence type="ECO:0008006" key="9">
    <source>
        <dbReference type="Google" id="ProtNLM"/>
    </source>
</evidence>